<dbReference type="EMBL" id="CP013568">
    <property type="protein sequence ID" value="ANL83836.1"/>
    <property type="molecule type" value="Genomic_DNA"/>
</dbReference>
<dbReference type="Proteomes" id="UP000078551">
    <property type="component" value="Chromosome"/>
</dbReference>
<dbReference type="STRING" id="396.AMC85_CH01059"/>
<dbReference type="Pfam" id="PF12680">
    <property type="entry name" value="SnoaL_2"/>
    <property type="match status" value="1"/>
</dbReference>
<evidence type="ECO:0000313" key="2">
    <source>
        <dbReference type="EMBL" id="ANL83836.1"/>
    </source>
</evidence>
<dbReference type="RefSeq" id="WP_004673987.1">
    <property type="nucleotide sequence ID" value="NZ_CP013522.1"/>
</dbReference>
<dbReference type="SUPFAM" id="SSF54427">
    <property type="entry name" value="NTF2-like"/>
    <property type="match status" value="1"/>
</dbReference>
<dbReference type="InterPro" id="IPR037401">
    <property type="entry name" value="SnoaL-like"/>
</dbReference>
<name>A0A192T7H2_9HYPH</name>
<feature type="domain" description="SnoaL-like" evidence="1">
    <location>
        <begin position="9"/>
        <end position="112"/>
    </location>
</feature>
<sequence length="121" mass="13531">MAFDPAEEIERFHAAINALDFPTIEGYFAEDATYVSNGVGSLAGRGEIMAAFRRYFDDYPDQTAENSLVETLTPLSGRAVWSLRATHSKSGKPLIREGEETITFDTEGRIIRVDVTDYKDF</sequence>
<dbReference type="EMBL" id="CP064931">
    <property type="protein sequence ID" value="QPK07666.1"/>
    <property type="molecule type" value="Genomic_DNA"/>
</dbReference>
<dbReference type="GeneID" id="45956416"/>
<organism evidence="3 5">
    <name type="scientific">Rhizobium phaseoli</name>
    <dbReference type="NCBI Taxonomy" id="396"/>
    <lineage>
        <taxon>Bacteria</taxon>
        <taxon>Pseudomonadati</taxon>
        <taxon>Pseudomonadota</taxon>
        <taxon>Alphaproteobacteria</taxon>
        <taxon>Hyphomicrobiales</taxon>
        <taxon>Rhizobiaceae</taxon>
        <taxon>Rhizobium/Agrobacterium group</taxon>
        <taxon>Rhizobium</taxon>
    </lineage>
</organism>
<evidence type="ECO:0000259" key="1">
    <source>
        <dbReference type="Pfam" id="PF12680"/>
    </source>
</evidence>
<reference evidence="2 4" key="1">
    <citation type="submission" date="2015-11" db="EMBL/GenBank/DDBJ databases">
        <title>The limits of bacterial species coexistence and the symbiotic plasmid transference in sympatric Rhizobium populations.</title>
        <authorList>
            <person name="Perez-Carrascal O.M."/>
            <person name="VanInsberghe D."/>
            <person name="Juarez S."/>
            <person name="Polz M.F."/>
            <person name="Vinuesa P."/>
            <person name="Gonzalez V."/>
        </authorList>
    </citation>
    <scope>NUCLEOTIDE SEQUENCE [LARGE SCALE GENOMIC DNA]</scope>
    <source>
        <strain evidence="2 4">N771</strain>
    </source>
</reference>
<accession>A0A192T7H2</accession>
<evidence type="ECO:0000313" key="4">
    <source>
        <dbReference type="Proteomes" id="UP000078551"/>
    </source>
</evidence>
<dbReference type="Proteomes" id="UP000540266">
    <property type="component" value="Chromosome"/>
</dbReference>
<keyword evidence="4" id="KW-1185">Reference proteome</keyword>
<evidence type="ECO:0000313" key="5">
    <source>
        <dbReference type="Proteomes" id="UP000540266"/>
    </source>
</evidence>
<proteinExistence type="predicted"/>
<protein>
    <submittedName>
        <fullName evidence="2">NTF2 domain-containing protein</fullName>
    </submittedName>
    <submittedName>
        <fullName evidence="3">Nuclear transport factor 2 family protein</fullName>
    </submittedName>
</protein>
<dbReference type="Gene3D" id="3.10.450.50">
    <property type="match status" value="1"/>
</dbReference>
<evidence type="ECO:0000313" key="3">
    <source>
        <dbReference type="EMBL" id="QPK07666.1"/>
    </source>
</evidence>
<gene>
    <name evidence="2" type="ORF">AMC81_CH01022</name>
    <name evidence="3" type="ORF">HER27_014460</name>
</gene>
<reference evidence="3 5" key="2">
    <citation type="submission" date="2020-11" db="EMBL/GenBank/DDBJ databases">
        <title>Indigenous Rhizobia Nodulating Common beans in Western Kenya.</title>
        <authorList>
            <person name="Wekesa C.S."/>
            <person name="Oelmueller R."/>
            <person name="Furch A.C."/>
        </authorList>
    </citation>
    <scope>NUCLEOTIDE SEQUENCE [LARGE SCALE GENOMIC DNA]</scope>
    <source>
        <strain evidence="5">BS3</strain>
        <strain evidence="3">S3</strain>
    </source>
</reference>
<dbReference type="InterPro" id="IPR032710">
    <property type="entry name" value="NTF2-like_dom_sf"/>
</dbReference>
<dbReference type="AlphaFoldDB" id="A0A192T7H2"/>